<dbReference type="PIR" id="T23769">
    <property type="entry name" value="T23769"/>
</dbReference>
<proteinExistence type="predicted"/>
<dbReference type="PANTHER" id="PTHR23015:SF4">
    <property type="entry name" value="DUF38 DOMAIN-CONTAINING PROTEIN-RELATED"/>
    <property type="match status" value="1"/>
</dbReference>
<dbReference type="SUPFAM" id="SSF81383">
    <property type="entry name" value="F-box domain"/>
    <property type="match status" value="1"/>
</dbReference>
<dbReference type="CTD" id="187491"/>
<feature type="domain" description="F-box" evidence="1">
    <location>
        <begin position="17"/>
        <end position="64"/>
    </location>
</feature>
<dbReference type="PANTHER" id="PTHR23015">
    <property type="entry name" value="UNCHARACTERIZED C.ELEGANS PROTEIN"/>
    <property type="match status" value="1"/>
</dbReference>
<dbReference type="Bgee" id="WBGene00010934">
    <property type="expression patterns" value="Expressed in adult organism"/>
</dbReference>
<dbReference type="AlphaFoldDB" id="Q9XUD2"/>
<dbReference type="GeneID" id="187491"/>
<reference evidence="2 3" key="1">
    <citation type="journal article" date="1998" name="Science">
        <title>Genome sequence of the nematode C. elegans: a platform for investigating biology.</title>
        <authorList>
            <consortium name="The C. elegans sequencing consortium"/>
            <person name="Sulson J.E."/>
            <person name="Waterston R."/>
        </authorList>
    </citation>
    <scope>NUCLEOTIDE SEQUENCE [LARGE SCALE GENOMIC DNA]</scope>
    <source>
        <strain evidence="2 3">Bristol N2</strain>
    </source>
</reference>
<sequence length="312" mass="36679">MAEKLTIELDSKKSSDAPSLFDMPNRVLHEIMDNVDPINRLVLRKVCRKLRNFLDNRDPCFKHVELSIYNNSYWIHLHSECWCSTRNTGLGGYCTNNFKNPVLMRISRNSLNEILRVLEDFLAIPKLEIDHFRIKAAMFQEKIENRFPNSKICARRLEIGDFCPSQLTPIISRFEPGFLKEISIEWYGNRADFREIYDLEQWKQAKSIIIKPESYSTSHSYLNIPIEQLFHLSHFDISDVTISVDDAMKIRNILLKSASLEYAWIYSREPILLEVVKVFDESFIGDFTTSEYKINQYRVTVDEKSLIIDKTY</sequence>
<evidence type="ECO:0000313" key="4">
    <source>
        <dbReference type="WormBase" id="M162.8"/>
    </source>
</evidence>
<dbReference type="InterPro" id="IPR001810">
    <property type="entry name" value="F-box_dom"/>
</dbReference>
<gene>
    <name evidence="2 4" type="primary">fbxa-118</name>
    <name evidence="2" type="ORF">CELE_M162.8</name>
    <name evidence="4" type="ORF">M162.8</name>
</gene>
<dbReference type="CDD" id="cd22150">
    <property type="entry name" value="F-box_CeFBXA-like"/>
    <property type="match status" value="1"/>
</dbReference>
<dbReference type="SMART" id="SM00256">
    <property type="entry name" value="FBOX"/>
    <property type="match status" value="1"/>
</dbReference>
<dbReference type="PROSITE" id="PS50181">
    <property type="entry name" value="FBOX"/>
    <property type="match status" value="1"/>
</dbReference>
<dbReference type="KEGG" id="cel:CELE_M162.8"/>
<accession>Q9XUD2</accession>
<dbReference type="AGR" id="WB:WBGene00010934"/>
<dbReference type="WormBase" id="M162.8">
    <property type="protein sequence ID" value="CE39266"/>
    <property type="gene ID" value="WBGene00010934"/>
    <property type="gene designation" value="fbxa-118"/>
</dbReference>
<dbReference type="HOGENOM" id="CLU_030831_3_0_1"/>
<dbReference type="InterPro" id="IPR040161">
    <property type="entry name" value="FB224"/>
</dbReference>
<dbReference type="Pfam" id="PF01827">
    <property type="entry name" value="FTH"/>
    <property type="match status" value="1"/>
</dbReference>
<protein>
    <submittedName>
        <fullName evidence="2">F-box domain-containing protein</fullName>
    </submittedName>
</protein>
<evidence type="ECO:0000313" key="3">
    <source>
        <dbReference type="Proteomes" id="UP000001940"/>
    </source>
</evidence>
<dbReference type="Proteomes" id="UP000001940">
    <property type="component" value="Chromosome V"/>
</dbReference>
<dbReference type="FunCoup" id="Q9XUD2">
    <property type="interactions" value="252"/>
</dbReference>
<keyword evidence="3" id="KW-1185">Reference proteome</keyword>
<dbReference type="eggNOG" id="ENOG502TKF5">
    <property type="taxonomic scope" value="Eukaryota"/>
</dbReference>
<dbReference type="EMBL" id="BX284605">
    <property type="protein sequence ID" value="CAB05251.2"/>
    <property type="molecule type" value="Genomic_DNA"/>
</dbReference>
<dbReference type="STRING" id="6239.M162.8.1"/>
<organism evidence="2 3">
    <name type="scientific">Caenorhabditis elegans</name>
    <dbReference type="NCBI Taxonomy" id="6239"/>
    <lineage>
        <taxon>Eukaryota</taxon>
        <taxon>Metazoa</taxon>
        <taxon>Ecdysozoa</taxon>
        <taxon>Nematoda</taxon>
        <taxon>Chromadorea</taxon>
        <taxon>Rhabditida</taxon>
        <taxon>Rhabditina</taxon>
        <taxon>Rhabditomorpha</taxon>
        <taxon>Rhabditoidea</taxon>
        <taxon>Rhabditidae</taxon>
        <taxon>Peloderinae</taxon>
        <taxon>Caenorhabditis</taxon>
    </lineage>
</organism>
<dbReference type="InterPro" id="IPR002900">
    <property type="entry name" value="DUF38/FTH_CAE_spp"/>
</dbReference>
<evidence type="ECO:0000313" key="2">
    <source>
        <dbReference type="EMBL" id="CAB05251.2"/>
    </source>
</evidence>
<dbReference type="PaxDb" id="6239-M162.8"/>
<evidence type="ECO:0000259" key="1">
    <source>
        <dbReference type="PROSITE" id="PS50181"/>
    </source>
</evidence>
<dbReference type="InParanoid" id="Q9XUD2"/>
<dbReference type="Pfam" id="PF00646">
    <property type="entry name" value="F-box"/>
    <property type="match status" value="1"/>
</dbReference>
<dbReference type="RefSeq" id="NP_507832.2">
    <property type="nucleotide sequence ID" value="NM_075431.4"/>
</dbReference>
<dbReference type="InterPro" id="IPR036047">
    <property type="entry name" value="F-box-like_dom_sf"/>
</dbReference>
<dbReference type="UCSC" id="M162.8">
    <property type="organism name" value="c. elegans"/>
</dbReference>
<dbReference type="PhylomeDB" id="Q9XUD2"/>
<name>Q9XUD2_CAEEL</name>
<dbReference type="OMA" id="EISIEWY"/>